<dbReference type="InterPro" id="IPR009078">
    <property type="entry name" value="Ferritin-like_SF"/>
</dbReference>
<name>A0A1F4T610_UNCSA</name>
<dbReference type="GO" id="GO:0046872">
    <property type="term" value="F:metal ion binding"/>
    <property type="evidence" value="ECO:0007669"/>
    <property type="project" value="InterPro"/>
</dbReference>
<proteinExistence type="predicted"/>
<evidence type="ECO:0000313" key="3">
    <source>
        <dbReference type="Proteomes" id="UP000178602"/>
    </source>
</evidence>
<dbReference type="InterPro" id="IPR003251">
    <property type="entry name" value="Rr_diiron-bd_dom"/>
</dbReference>
<dbReference type="Gene3D" id="1.20.1260.10">
    <property type="match status" value="1"/>
</dbReference>
<dbReference type="PANTHER" id="PTHR33531">
    <property type="entry name" value="RUBRERYTHRIN SUBFAMILY"/>
    <property type="match status" value="1"/>
</dbReference>
<dbReference type="GO" id="GO:0016491">
    <property type="term" value="F:oxidoreductase activity"/>
    <property type="evidence" value="ECO:0007669"/>
    <property type="project" value="InterPro"/>
</dbReference>
<gene>
    <name evidence="2" type="ORF">A3K49_04000</name>
</gene>
<evidence type="ECO:0000259" key="1">
    <source>
        <dbReference type="Pfam" id="PF02915"/>
    </source>
</evidence>
<comment type="caution">
    <text evidence="2">The sequence shown here is derived from an EMBL/GenBank/DDBJ whole genome shotgun (WGS) entry which is preliminary data.</text>
</comment>
<feature type="domain" description="Rubrerythrin diiron-binding" evidence="1">
    <location>
        <begin position="8"/>
        <end position="138"/>
    </location>
</feature>
<protein>
    <recommendedName>
        <fullName evidence="1">Rubrerythrin diiron-binding domain-containing protein</fullName>
    </recommendedName>
</protein>
<evidence type="ECO:0000313" key="2">
    <source>
        <dbReference type="EMBL" id="OGC28134.1"/>
    </source>
</evidence>
<dbReference type="InterPro" id="IPR012347">
    <property type="entry name" value="Ferritin-like"/>
</dbReference>
<dbReference type="Pfam" id="PF02915">
    <property type="entry name" value="Rubrerythrin"/>
    <property type="match status" value="1"/>
</dbReference>
<dbReference type="SUPFAM" id="SSF47240">
    <property type="entry name" value="Ferritin-like"/>
    <property type="match status" value="1"/>
</dbReference>
<accession>A0A1F4T610</accession>
<dbReference type="CDD" id="cd01045">
    <property type="entry name" value="Ferritin_like_AB"/>
    <property type="match status" value="1"/>
</dbReference>
<dbReference type="EMBL" id="MEUG01000001">
    <property type="protein sequence ID" value="OGC28134.1"/>
    <property type="molecule type" value="Genomic_DNA"/>
</dbReference>
<dbReference type="PANTHER" id="PTHR33531:SF7">
    <property type="entry name" value="HYPOTHETICAL MEMBRANE PROTEIN, CONSERVED"/>
    <property type="match status" value="1"/>
</dbReference>
<reference evidence="2 3" key="1">
    <citation type="journal article" date="2016" name="Nat. Commun.">
        <title>Thousands of microbial genomes shed light on interconnected biogeochemical processes in an aquifer system.</title>
        <authorList>
            <person name="Anantharaman K."/>
            <person name="Brown C.T."/>
            <person name="Hug L.A."/>
            <person name="Sharon I."/>
            <person name="Castelle C.J."/>
            <person name="Probst A.J."/>
            <person name="Thomas B.C."/>
            <person name="Singh A."/>
            <person name="Wilkins M.J."/>
            <person name="Karaoz U."/>
            <person name="Brodie E.L."/>
            <person name="Williams K.H."/>
            <person name="Hubbard S.S."/>
            <person name="Banfield J.F."/>
        </authorList>
    </citation>
    <scope>NUCLEOTIDE SEQUENCE [LARGE SCALE GENOMIC DNA]</scope>
</reference>
<dbReference type="Proteomes" id="UP000178602">
    <property type="component" value="Unassembled WGS sequence"/>
</dbReference>
<sequence length="149" mass="16878">METKLKPLLIAIKAEKKAIEYYSRAAKRVTNQQGKDALNKIKSQEERHCRELIKKFKKLAGHEPTAVEIDSVGTAISALTEEHIPDREASDLEVCQVALKDENEAQAFYSHSAEKETDEETKKIFFELAGEERQHAETIGHICRILSKS</sequence>
<dbReference type="AlphaFoldDB" id="A0A1F4T610"/>
<organism evidence="2 3">
    <name type="scientific">candidate division WOR-1 bacterium RIFOXYC12_FULL_54_18</name>
    <dbReference type="NCBI Taxonomy" id="1802584"/>
    <lineage>
        <taxon>Bacteria</taxon>
        <taxon>Bacillati</taxon>
        <taxon>Saganbacteria</taxon>
    </lineage>
</organism>